<dbReference type="AlphaFoldDB" id="A0A0T6B6H6"/>
<feature type="domain" description="ZFAND1-like ubiquitin-like" evidence="1">
    <location>
        <begin position="187"/>
        <end position="257"/>
    </location>
</feature>
<dbReference type="Gene3D" id="4.10.1110.10">
    <property type="entry name" value="AN1-like Zinc finger"/>
    <property type="match status" value="1"/>
</dbReference>
<evidence type="ECO:0000313" key="2">
    <source>
        <dbReference type="EMBL" id="KRT82946.1"/>
    </source>
</evidence>
<dbReference type="SUPFAM" id="SSF118310">
    <property type="entry name" value="AN1-like Zinc finger"/>
    <property type="match status" value="2"/>
</dbReference>
<sequence length="268" mass="30566">MEFPKVGKQCNHPDCNQLDFLPLTCKCHKIFCLEHFNEHAQTCQTMISRSTTNLKKIEDKYECSHDDCKSTSIVPLICDRCQKHFCVQHRHITECEPVDDEVVAESRRKLLVPIEQFNKAKATIDQELDNALESAKRKPKNVETANKVQLMRIKNKAVGLKSIPVMDRIYFNIKYPSSIADKITSVFVSRTWSIGRAIDAIALEFKVPNNNNQAAAPKLRLFRADDGHILTTCMHEKVEDLLNNQSIINGQSLILEYALHDCISLNLS</sequence>
<dbReference type="PANTHER" id="PTHR14677">
    <property type="entry name" value="ARSENITE INDUCUBLE RNA ASSOCIATED PROTEIN AIP-1-RELATED"/>
    <property type="match status" value="1"/>
</dbReference>
<dbReference type="EMBL" id="LJIG01009505">
    <property type="protein sequence ID" value="KRT82946.1"/>
    <property type="molecule type" value="Genomic_DNA"/>
</dbReference>
<dbReference type="InterPro" id="IPR057358">
    <property type="entry name" value="UBL_ZFAND1-like"/>
</dbReference>
<dbReference type="OrthoDB" id="25675at2759"/>
<accession>A0A0T6B6H6</accession>
<dbReference type="InterPro" id="IPR035896">
    <property type="entry name" value="AN1-like_Znf"/>
</dbReference>
<keyword evidence="3" id="KW-1185">Reference proteome</keyword>
<comment type="caution">
    <text evidence="2">The sequence shown here is derived from an EMBL/GenBank/DDBJ whole genome shotgun (WGS) entry which is preliminary data.</text>
</comment>
<dbReference type="GO" id="GO:0005737">
    <property type="term" value="C:cytoplasm"/>
    <property type="evidence" value="ECO:0007669"/>
    <property type="project" value="TreeGrafter"/>
</dbReference>
<dbReference type="Pfam" id="PF25327">
    <property type="entry name" value="UBL_ZFAND1"/>
    <property type="match status" value="1"/>
</dbReference>
<proteinExistence type="predicted"/>
<reference evidence="2 3" key="1">
    <citation type="submission" date="2015-09" db="EMBL/GenBank/DDBJ databases">
        <title>Draft genome of the scarab beetle Oryctes borbonicus.</title>
        <authorList>
            <person name="Meyer J.M."/>
            <person name="Markov G.V."/>
            <person name="Baskaran P."/>
            <person name="Herrmann M."/>
            <person name="Sommer R.J."/>
            <person name="Roedelsperger C."/>
        </authorList>
    </citation>
    <scope>NUCLEOTIDE SEQUENCE [LARGE SCALE GENOMIC DNA]</scope>
    <source>
        <strain evidence="2">OB123</strain>
        <tissue evidence="2">Whole animal</tissue>
    </source>
</reference>
<evidence type="ECO:0000313" key="3">
    <source>
        <dbReference type="Proteomes" id="UP000051574"/>
    </source>
</evidence>
<dbReference type="PANTHER" id="PTHR14677:SF20">
    <property type="entry name" value="ZINC FINGER AN1-TYPE CONTAINING 2A-RELATED"/>
    <property type="match status" value="1"/>
</dbReference>
<protein>
    <recommendedName>
        <fullName evidence="1">ZFAND1-like ubiquitin-like domain-containing protein</fullName>
    </recommendedName>
</protein>
<organism evidence="2 3">
    <name type="scientific">Oryctes borbonicus</name>
    <dbReference type="NCBI Taxonomy" id="1629725"/>
    <lineage>
        <taxon>Eukaryota</taxon>
        <taxon>Metazoa</taxon>
        <taxon>Ecdysozoa</taxon>
        <taxon>Arthropoda</taxon>
        <taxon>Hexapoda</taxon>
        <taxon>Insecta</taxon>
        <taxon>Pterygota</taxon>
        <taxon>Neoptera</taxon>
        <taxon>Endopterygota</taxon>
        <taxon>Coleoptera</taxon>
        <taxon>Polyphaga</taxon>
        <taxon>Scarabaeiformia</taxon>
        <taxon>Scarabaeidae</taxon>
        <taxon>Dynastinae</taxon>
        <taxon>Oryctes</taxon>
    </lineage>
</organism>
<dbReference type="Proteomes" id="UP000051574">
    <property type="component" value="Unassembled WGS sequence"/>
</dbReference>
<gene>
    <name evidence="2" type="ORF">AMK59_3831</name>
</gene>
<evidence type="ECO:0000259" key="1">
    <source>
        <dbReference type="Pfam" id="PF25327"/>
    </source>
</evidence>
<name>A0A0T6B6H6_9SCAR</name>